<comment type="caution">
    <text evidence="1">The sequence shown here is derived from an EMBL/GenBank/DDBJ whole genome shotgun (WGS) entry which is preliminary data.</text>
</comment>
<accession>A0ABW3YML3</accession>
<sequence length="167" mass="18277">MAQTPQELRSALADVDRMTGPEALRLLTAGTFAAQRTLTAGESTPAAEWTAATIDLTRALADRGLLDPWDAATRTVNLAAMALRHLHDQQRDSVRLTALLSDAARLLPPDPAQVATRAADWRQLPRTEILELRRLKNLLTALTGLGRHTPEANQLLTAWRNVLPLLP</sequence>
<keyword evidence="2" id="KW-1185">Reference proteome</keyword>
<organism evidence="1 2">
    <name type="scientific">Micromonospora sonneratiae</name>
    <dbReference type="NCBI Taxonomy" id="1184706"/>
    <lineage>
        <taxon>Bacteria</taxon>
        <taxon>Bacillati</taxon>
        <taxon>Actinomycetota</taxon>
        <taxon>Actinomycetes</taxon>
        <taxon>Micromonosporales</taxon>
        <taxon>Micromonosporaceae</taxon>
        <taxon>Micromonospora</taxon>
    </lineage>
</organism>
<gene>
    <name evidence="1" type="ORF">ACFQ4H_30950</name>
</gene>
<evidence type="ECO:0000313" key="2">
    <source>
        <dbReference type="Proteomes" id="UP001597260"/>
    </source>
</evidence>
<proteinExistence type="predicted"/>
<reference evidence="2" key="1">
    <citation type="journal article" date="2019" name="Int. J. Syst. Evol. Microbiol.">
        <title>The Global Catalogue of Microorganisms (GCM) 10K type strain sequencing project: providing services to taxonomists for standard genome sequencing and annotation.</title>
        <authorList>
            <consortium name="The Broad Institute Genomics Platform"/>
            <consortium name="The Broad Institute Genome Sequencing Center for Infectious Disease"/>
            <person name="Wu L."/>
            <person name="Ma J."/>
        </authorList>
    </citation>
    <scope>NUCLEOTIDE SEQUENCE [LARGE SCALE GENOMIC DNA]</scope>
    <source>
        <strain evidence="2">JCM 31037</strain>
    </source>
</reference>
<protein>
    <submittedName>
        <fullName evidence="1">Uncharacterized protein</fullName>
    </submittedName>
</protein>
<dbReference type="EMBL" id="JBHTMP010000081">
    <property type="protein sequence ID" value="MFD1325510.1"/>
    <property type="molecule type" value="Genomic_DNA"/>
</dbReference>
<dbReference type="Proteomes" id="UP001597260">
    <property type="component" value="Unassembled WGS sequence"/>
</dbReference>
<dbReference type="RefSeq" id="WP_377577974.1">
    <property type="nucleotide sequence ID" value="NZ_JBHTMP010000081.1"/>
</dbReference>
<name>A0ABW3YML3_9ACTN</name>
<evidence type="ECO:0000313" key="1">
    <source>
        <dbReference type="EMBL" id="MFD1325510.1"/>
    </source>
</evidence>